<proteinExistence type="inferred from homology"/>
<gene>
    <name evidence="13" type="ORF">LTRI10_LOCUS19938</name>
</gene>
<reference evidence="13 14" key="1">
    <citation type="submission" date="2024-04" db="EMBL/GenBank/DDBJ databases">
        <authorList>
            <person name="Fracassetti M."/>
        </authorList>
    </citation>
    <scope>NUCLEOTIDE SEQUENCE [LARGE SCALE GENOMIC DNA]</scope>
</reference>
<dbReference type="Pfam" id="PF00149">
    <property type="entry name" value="Metallophos"/>
    <property type="match status" value="1"/>
</dbReference>
<organism evidence="13 14">
    <name type="scientific">Linum trigynum</name>
    <dbReference type="NCBI Taxonomy" id="586398"/>
    <lineage>
        <taxon>Eukaryota</taxon>
        <taxon>Viridiplantae</taxon>
        <taxon>Streptophyta</taxon>
        <taxon>Embryophyta</taxon>
        <taxon>Tracheophyta</taxon>
        <taxon>Spermatophyta</taxon>
        <taxon>Magnoliopsida</taxon>
        <taxon>eudicotyledons</taxon>
        <taxon>Gunneridae</taxon>
        <taxon>Pentapetalae</taxon>
        <taxon>rosids</taxon>
        <taxon>fabids</taxon>
        <taxon>Malpighiales</taxon>
        <taxon>Linaceae</taxon>
        <taxon>Linum</taxon>
    </lineage>
</organism>
<dbReference type="Proteomes" id="UP001497516">
    <property type="component" value="Chromosome 3"/>
</dbReference>
<dbReference type="SUPFAM" id="SSF49363">
    <property type="entry name" value="Purple acid phosphatase, N-terminal domain"/>
    <property type="match status" value="1"/>
</dbReference>
<evidence type="ECO:0000256" key="3">
    <source>
        <dbReference type="ARBA" id="ARBA00001962"/>
    </source>
</evidence>
<evidence type="ECO:0000256" key="8">
    <source>
        <dbReference type="ARBA" id="ARBA00023180"/>
    </source>
</evidence>
<comment type="catalytic activity">
    <reaction evidence="1 9">
        <text>a phosphate monoester + H2O = an alcohol + phosphate</text>
        <dbReference type="Rhea" id="RHEA:15017"/>
        <dbReference type="ChEBI" id="CHEBI:15377"/>
        <dbReference type="ChEBI" id="CHEBI:30879"/>
        <dbReference type="ChEBI" id="CHEBI:43474"/>
        <dbReference type="ChEBI" id="CHEBI:67140"/>
        <dbReference type="EC" id="3.1.3.2"/>
    </reaction>
</comment>
<evidence type="ECO:0000313" key="13">
    <source>
        <dbReference type="EMBL" id="CAL1378350.1"/>
    </source>
</evidence>
<keyword evidence="7" id="KW-0862">Zinc</keyword>
<evidence type="ECO:0000256" key="4">
    <source>
        <dbReference type="ARBA" id="ARBA00008723"/>
    </source>
</evidence>
<dbReference type="Gene3D" id="3.60.21.10">
    <property type="match status" value="1"/>
</dbReference>
<dbReference type="InterPro" id="IPR003961">
    <property type="entry name" value="FN3_dom"/>
</dbReference>
<dbReference type="GO" id="GO:0046872">
    <property type="term" value="F:metal ion binding"/>
    <property type="evidence" value="ECO:0007669"/>
    <property type="project" value="InterPro"/>
</dbReference>
<feature type="domain" description="Purple acid phosphatase C-terminal" evidence="11">
    <location>
        <begin position="424"/>
        <end position="480"/>
    </location>
</feature>
<dbReference type="InterPro" id="IPR041792">
    <property type="entry name" value="MPP_PAP"/>
</dbReference>
<keyword evidence="6 9" id="KW-0378">Hydrolase</keyword>
<evidence type="ECO:0000259" key="12">
    <source>
        <dbReference type="Pfam" id="PF16656"/>
    </source>
</evidence>
<comment type="similarity">
    <text evidence="4 9">Belongs to the metallophosphoesterase superfamily. Purple acid phosphatase family.</text>
</comment>
<keyword evidence="14" id="KW-1185">Reference proteome</keyword>
<dbReference type="CDD" id="cd00839">
    <property type="entry name" value="MPP_PAPs"/>
    <property type="match status" value="1"/>
</dbReference>
<dbReference type="AlphaFoldDB" id="A0AAV2DYB8"/>
<dbReference type="Gene3D" id="2.60.40.380">
    <property type="entry name" value="Purple acid phosphatase-like, N-terminal"/>
    <property type="match status" value="1"/>
</dbReference>
<dbReference type="EMBL" id="OZ034816">
    <property type="protein sequence ID" value="CAL1378350.1"/>
    <property type="molecule type" value="Genomic_DNA"/>
</dbReference>
<evidence type="ECO:0000313" key="14">
    <source>
        <dbReference type="Proteomes" id="UP001497516"/>
    </source>
</evidence>
<keyword evidence="8" id="KW-0325">Glycoprotein</keyword>
<dbReference type="GO" id="GO:0003993">
    <property type="term" value="F:acid phosphatase activity"/>
    <property type="evidence" value="ECO:0007669"/>
    <property type="project" value="UniProtKB-EC"/>
</dbReference>
<protein>
    <recommendedName>
        <fullName evidence="9">Purple acid phosphatase</fullName>
        <ecNumber evidence="9">3.1.3.2</ecNumber>
    </recommendedName>
</protein>
<dbReference type="Pfam" id="PF14008">
    <property type="entry name" value="Metallophos_C"/>
    <property type="match status" value="1"/>
</dbReference>
<sequence>MAPIFSPSSSSLNPSSLLPPDFIRHTASGLSSAARSSGRLIWRRSKCKNQNSAIGHYSPEGHEPIYLGGELLGSGRREALVEMTVTAFYFPAMASGAAPLQKGQSKGAISALKRAVMGSPCQPQQVHVSVVGRDHMRVTWITVDKQVPSTVEYGKEPGRYEDKATGEHTSYKFMSYTSGKIHHVKIGPLDPDTTYYYTCGGHAAEFFLKTPPATFPVEFAVVGDLGRTSQTKLNLEHVNRSNYDVFLLPGDLSYADCDQPSWDKFGLLVEPLASSRPWMVTEGNHEMECIFVRGSNVFKAYNARWRMPYEESGSPSNLYYSFDVAGAHVVMLGSYAEFMPRSAQHRWLINDLARVDRKRTPWLIVCLHDPWYNTNYAHSGEGEDMRKAMEGLLYKARVDVVFAGHVHAYERFTRVYNNNTDPRGPVYITIGTGGNHEGLELNFKTPASRLSLYREAQHGHGRLRIVDERRAHWSWHRINDSEEQPADEVWLDNLASGSSVDEVLIN</sequence>
<dbReference type="Pfam" id="PF16656">
    <property type="entry name" value="Pur_ac_phosph_N"/>
    <property type="match status" value="1"/>
</dbReference>
<dbReference type="InterPro" id="IPR029052">
    <property type="entry name" value="Metallo-depent_PP-like"/>
</dbReference>
<evidence type="ECO:0000256" key="5">
    <source>
        <dbReference type="ARBA" id="ARBA00022729"/>
    </source>
</evidence>
<dbReference type="PANTHER" id="PTHR22953">
    <property type="entry name" value="ACID PHOSPHATASE RELATED"/>
    <property type="match status" value="1"/>
</dbReference>
<dbReference type="InterPro" id="IPR008963">
    <property type="entry name" value="Purple_acid_Pase-like_N"/>
</dbReference>
<evidence type="ECO:0000259" key="11">
    <source>
        <dbReference type="Pfam" id="PF14008"/>
    </source>
</evidence>
<keyword evidence="5" id="KW-0732">Signal</keyword>
<evidence type="ECO:0000256" key="2">
    <source>
        <dbReference type="ARBA" id="ARBA00001947"/>
    </source>
</evidence>
<name>A0AAV2DYB8_9ROSI</name>
<dbReference type="CDD" id="cd00063">
    <property type="entry name" value="FN3"/>
    <property type="match status" value="1"/>
</dbReference>
<dbReference type="InterPro" id="IPR015914">
    <property type="entry name" value="PAPs_N"/>
</dbReference>
<feature type="domain" description="Purple acid phosphatase N-terminal" evidence="12">
    <location>
        <begin position="123"/>
        <end position="203"/>
    </location>
</feature>
<evidence type="ECO:0000256" key="6">
    <source>
        <dbReference type="ARBA" id="ARBA00022801"/>
    </source>
</evidence>
<evidence type="ECO:0000256" key="9">
    <source>
        <dbReference type="RuleBase" id="RU361203"/>
    </source>
</evidence>
<dbReference type="PANTHER" id="PTHR22953:SF7">
    <property type="entry name" value="PURPLE ACID PHOSPHATASE 22"/>
    <property type="match status" value="1"/>
</dbReference>
<evidence type="ECO:0000259" key="10">
    <source>
        <dbReference type="Pfam" id="PF00149"/>
    </source>
</evidence>
<dbReference type="InterPro" id="IPR004843">
    <property type="entry name" value="Calcineurin-like_PHP"/>
</dbReference>
<dbReference type="InterPro" id="IPR039331">
    <property type="entry name" value="PAPs-like"/>
</dbReference>
<dbReference type="EC" id="3.1.3.2" evidence="9"/>
<evidence type="ECO:0000256" key="1">
    <source>
        <dbReference type="ARBA" id="ARBA00000032"/>
    </source>
</evidence>
<comment type="cofactor">
    <cofactor evidence="3">
        <name>Fe cation</name>
        <dbReference type="ChEBI" id="CHEBI:24875"/>
    </cofactor>
</comment>
<evidence type="ECO:0000256" key="7">
    <source>
        <dbReference type="ARBA" id="ARBA00022833"/>
    </source>
</evidence>
<feature type="domain" description="Calcineurin-like phosphoesterase" evidence="10">
    <location>
        <begin position="219"/>
        <end position="409"/>
    </location>
</feature>
<dbReference type="SUPFAM" id="SSF56300">
    <property type="entry name" value="Metallo-dependent phosphatases"/>
    <property type="match status" value="1"/>
</dbReference>
<accession>A0AAV2DYB8</accession>
<comment type="cofactor">
    <cofactor evidence="2">
        <name>Zn(2+)</name>
        <dbReference type="ChEBI" id="CHEBI:29105"/>
    </cofactor>
</comment>
<dbReference type="InterPro" id="IPR025733">
    <property type="entry name" value="PAPs_C"/>
</dbReference>